<proteinExistence type="predicted"/>
<comment type="caution">
    <text evidence="2">The sequence shown here is derived from an EMBL/GenBank/DDBJ whole genome shotgun (WGS) entry which is preliminary data.</text>
</comment>
<dbReference type="EMBL" id="FNVS01000003">
    <property type="protein sequence ID" value="SEF58991.1"/>
    <property type="molecule type" value="Genomic_DNA"/>
</dbReference>
<reference evidence="2 3" key="1">
    <citation type="submission" date="2016-10" db="EMBL/GenBank/DDBJ databases">
        <authorList>
            <person name="Varghese N."/>
            <person name="Submissions S."/>
        </authorList>
    </citation>
    <scope>NUCLEOTIDE SEQUENCE [LARGE SCALE GENOMIC DNA]</scope>
    <source>
        <strain evidence="2 3">DSM 29073</strain>
    </source>
</reference>
<feature type="domain" description="HD" evidence="1">
    <location>
        <begin position="22"/>
        <end position="140"/>
    </location>
</feature>
<gene>
    <name evidence="2" type="ORF">SAMN05444001_10333</name>
</gene>
<dbReference type="InterPro" id="IPR051094">
    <property type="entry name" value="Diverse_Catalytic_Enzymes"/>
</dbReference>
<dbReference type="PANTHER" id="PTHR35795:SF1">
    <property type="entry name" value="BIS(5'-NUCLEOSYL)-TETRAPHOSPHATASE, SYMMETRICAL"/>
    <property type="match status" value="1"/>
</dbReference>
<dbReference type="Proteomes" id="UP000236725">
    <property type="component" value="Unassembled WGS sequence"/>
</dbReference>
<name>A0A8G2BUM7_9BACT</name>
<evidence type="ECO:0000313" key="3">
    <source>
        <dbReference type="Proteomes" id="UP000236725"/>
    </source>
</evidence>
<dbReference type="Pfam" id="PF01966">
    <property type="entry name" value="HD"/>
    <property type="match status" value="1"/>
</dbReference>
<dbReference type="SUPFAM" id="SSF109604">
    <property type="entry name" value="HD-domain/PDEase-like"/>
    <property type="match status" value="1"/>
</dbReference>
<dbReference type="PANTHER" id="PTHR35795">
    <property type="entry name" value="SLR1885 PROTEIN"/>
    <property type="match status" value="1"/>
</dbReference>
<dbReference type="RefSeq" id="WP_103982554.1">
    <property type="nucleotide sequence ID" value="NZ_FNVS01000003.1"/>
</dbReference>
<keyword evidence="3" id="KW-1185">Reference proteome</keyword>
<dbReference type="InterPro" id="IPR003607">
    <property type="entry name" value="HD/PDEase_dom"/>
</dbReference>
<protein>
    <recommendedName>
        <fullName evidence="1">HD domain-containing protein</fullName>
    </recommendedName>
</protein>
<evidence type="ECO:0000313" key="2">
    <source>
        <dbReference type="EMBL" id="SEF58991.1"/>
    </source>
</evidence>
<organism evidence="2 3">
    <name type="scientific">Parabacteroides chinchillae</name>
    <dbReference type="NCBI Taxonomy" id="871327"/>
    <lineage>
        <taxon>Bacteria</taxon>
        <taxon>Pseudomonadati</taxon>
        <taxon>Bacteroidota</taxon>
        <taxon>Bacteroidia</taxon>
        <taxon>Bacteroidales</taxon>
        <taxon>Tannerellaceae</taxon>
        <taxon>Parabacteroides</taxon>
    </lineage>
</organism>
<dbReference type="CDD" id="cd00077">
    <property type="entry name" value="HDc"/>
    <property type="match status" value="1"/>
</dbReference>
<dbReference type="AlphaFoldDB" id="A0A8G2BUM7"/>
<evidence type="ECO:0000259" key="1">
    <source>
        <dbReference type="Pfam" id="PF01966"/>
    </source>
</evidence>
<accession>A0A8G2BUM7</accession>
<dbReference type="InterPro" id="IPR006674">
    <property type="entry name" value="HD_domain"/>
</dbReference>
<sequence>MNPLDIIKKYYPLESEAFRILVTHSRSVADKALSIARMHPEMNLDLTFIDEASMLHDIGIFKCNAPDIACYGEAEYICHGYLGSDLMREEGFPRHALVCERHTGTGISLKMIEERNLPLPQRDMQPVSMEEQLICFADKFYSKTKLEKEKSIDKVKQGLSKYGAETVGRFDSWCKLFLGE</sequence>
<dbReference type="Gene3D" id="1.10.3210.10">
    <property type="entry name" value="Hypothetical protein af1432"/>
    <property type="match status" value="1"/>
</dbReference>